<gene>
    <name evidence="8" type="ORF">FA09DRAFT_299446</name>
</gene>
<dbReference type="Pfam" id="PF04734">
    <property type="entry name" value="Ceramidase_alk"/>
    <property type="match status" value="2"/>
</dbReference>
<feature type="compositionally biased region" description="Basic and acidic residues" evidence="5">
    <location>
        <begin position="83"/>
        <end position="94"/>
    </location>
</feature>
<dbReference type="EC" id="3.5.1.23" evidence="4"/>
<dbReference type="Pfam" id="PF17048">
    <property type="entry name" value="Ceramidse_alk_C"/>
    <property type="match status" value="1"/>
</dbReference>
<evidence type="ECO:0000313" key="8">
    <source>
        <dbReference type="EMBL" id="PWN96870.1"/>
    </source>
</evidence>
<dbReference type="PANTHER" id="PTHR12670:SF1">
    <property type="entry name" value="NEUTRAL CERAMIDASE"/>
    <property type="match status" value="1"/>
</dbReference>
<dbReference type="InterPro" id="IPR031329">
    <property type="entry name" value="NEUT/ALK_ceramidase_N"/>
</dbReference>
<dbReference type="Gene3D" id="2.60.40.2300">
    <property type="entry name" value="Neutral/alkaline non-lysosomal ceramidase, C-terminal domain"/>
    <property type="match status" value="1"/>
</dbReference>
<dbReference type="GO" id="GO:0005576">
    <property type="term" value="C:extracellular region"/>
    <property type="evidence" value="ECO:0007669"/>
    <property type="project" value="TreeGrafter"/>
</dbReference>
<dbReference type="PANTHER" id="PTHR12670">
    <property type="entry name" value="CERAMIDASE"/>
    <property type="match status" value="1"/>
</dbReference>
<organism evidence="8 9">
    <name type="scientific">Tilletiopsis washingtonensis</name>
    <dbReference type="NCBI Taxonomy" id="58919"/>
    <lineage>
        <taxon>Eukaryota</taxon>
        <taxon>Fungi</taxon>
        <taxon>Dikarya</taxon>
        <taxon>Basidiomycota</taxon>
        <taxon>Ustilaginomycotina</taxon>
        <taxon>Exobasidiomycetes</taxon>
        <taxon>Entylomatales</taxon>
        <taxon>Entylomatales incertae sedis</taxon>
        <taxon>Tilletiopsis</taxon>
    </lineage>
</organism>
<keyword evidence="4" id="KW-0443">Lipid metabolism</keyword>
<dbReference type="GO" id="GO:0016020">
    <property type="term" value="C:membrane"/>
    <property type="evidence" value="ECO:0007669"/>
    <property type="project" value="GOC"/>
</dbReference>
<comment type="similarity">
    <text evidence="1 4">Belongs to the neutral ceramidase family.</text>
</comment>
<dbReference type="GO" id="GO:0046514">
    <property type="term" value="P:ceramide catabolic process"/>
    <property type="evidence" value="ECO:0007669"/>
    <property type="project" value="InterPro"/>
</dbReference>
<feature type="domain" description="Neutral/alkaline non-lysosomal ceramidase N-terminal" evidence="6">
    <location>
        <begin position="18"/>
        <end position="60"/>
    </location>
</feature>
<evidence type="ECO:0000256" key="2">
    <source>
        <dbReference type="ARBA" id="ARBA00022801"/>
    </source>
</evidence>
<evidence type="ECO:0000313" key="9">
    <source>
        <dbReference type="Proteomes" id="UP000245946"/>
    </source>
</evidence>
<dbReference type="AlphaFoldDB" id="A0A316Z535"/>
<dbReference type="GO" id="GO:0046872">
    <property type="term" value="F:metal ion binding"/>
    <property type="evidence" value="ECO:0007669"/>
    <property type="project" value="UniProtKB-KW"/>
</dbReference>
<comment type="cofactor">
    <cofactor evidence="3">
        <name>Zn(2+)</name>
        <dbReference type="ChEBI" id="CHEBI:29105"/>
    </cofactor>
    <text evidence="3">Binds 1 zinc ion per subunit.</text>
</comment>
<dbReference type="RefSeq" id="XP_025597149.1">
    <property type="nucleotide sequence ID" value="XM_025740286.1"/>
</dbReference>
<keyword evidence="3" id="KW-0479">Metal-binding</keyword>
<dbReference type="Proteomes" id="UP000245946">
    <property type="component" value="Unassembled WGS sequence"/>
</dbReference>
<reference evidence="8 9" key="1">
    <citation type="journal article" date="2018" name="Mol. Biol. Evol.">
        <title>Broad Genomic Sampling Reveals a Smut Pathogenic Ancestry of the Fungal Clade Ustilaginomycotina.</title>
        <authorList>
            <person name="Kijpornyongpan T."/>
            <person name="Mondo S.J."/>
            <person name="Barry K."/>
            <person name="Sandor L."/>
            <person name="Lee J."/>
            <person name="Lipzen A."/>
            <person name="Pangilinan J."/>
            <person name="LaButti K."/>
            <person name="Hainaut M."/>
            <person name="Henrissat B."/>
            <person name="Grigoriev I.V."/>
            <person name="Spatafora J.W."/>
            <person name="Aime M.C."/>
        </authorList>
    </citation>
    <scope>NUCLEOTIDE SEQUENCE [LARGE SCALE GENOMIC DNA]</scope>
    <source>
        <strain evidence="8 9">MCA 4186</strain>
    </source>
</reference>
<evidence type="ECO:0000256" key="4">
    <source>
        <dbReference type="RuleBase" id="RU366019"/>
    </source>
</evidence>
<evidence type="ECO:0000256" key="3">
    <source>
        <dbReference type="PIRSR" id="PIRSR606823-2"/>
    </source>
</evidence>
<keyword evidence="4" id="KW-0746">Sphingolipid metabolism</keyword>
<feature type="binding site" evidence="3">
    <location>
        <position position="256"/>
    </location>
    <ligand>
        <name>Zn(2+)</name>
        <dbReference type="ChEBI" id="CHEBI:29105"/>
    </ligand>
</feature>
<dbReference type="EMBL" id="KZ819297">
    <property type="protein sequence ID" value="PWN96870.1"/>
    <property type="molecule type" value="Genomic_DNA"/>
</dbReference>
<dbReference type="GO" id="GO:0046512">
    <property type="term" value="P:sphingosine biosynthetic process"/>
    <property type="evidence" value="ECO:0007669"/>
    <property type="project" value="TreeGrafter"/>
</dbReference>
<feature type="binding site" evidence="3">
    <location>
        <position position="138"/>
    </location>
    <ligand>
        <name>Zn(2+)</name>
        <dbReference type="ChEBI" id="CHEBI:29105"/>
    </ligand>
</feature>
<evidence type="ECO:0000259" key="6">
    <source>
        <dbReference type="Pfam" id="PF04734"/>
    </source>
</evidence>
<evidence type="ECO:0000256" key="5">
    <source>
        <dbReference type="SAM" id="MobiDB-lite"/>
    </source>
</evidence>
<feature type="binding site" evidence="3">
    <location>
        <position position="562"/>
    </location>
    <ligand>
        <name>Zn(2+)</name>
        <dbReference type="ChEBI" id="CHEBI:29105"/>
    </ligand>
</feature>
<evidence type="ECO:0000259" key="7">
    <source>
        <dbReference type="Pfam" id="PF17048"/>
    </source>
</evidence>
<protein>
    <recommendedName>
        <fullName evidence="4">Neutral ceramidase</fullName>
        <ecNumber evidence="4">3.5.1.23</ecNumber>
    </recommendedName>
</protein>
<keyword evidence="9" id="KW-1185">Reference proteome</keyword>
<dbReference type="STRING" id="58919.A0A316Z535"/>
<comment type="catalytic activity">
    <reaction evidence="4">
        <text>an N-acylsphing-4-enine + H2O = sphing-4-enine + a fatty acid</text>
        <dbReference type="Rhea" id="RHEA:20856"/>
        <dbReference type="ChEBI" id="CHEBI:15377"/>
        <dbReference type="ChEBI" id="CHEBI:28868"/>
        <dbReference type="ChEBI" id="CHEBI:52639"/>
        <dbReference type="ChEBI" id="CHEBI:57756"/>
        <dbReference type="EC" id="3.5.1.23"/>
    </reaction>
</comment>
<feature type="region of interest" description="Disordered" evidence="5">
    <location>
        <begin position="73"/>
        <end position="95"/>
    </location>
</feature>
<dbReference type="InterPro" id="IPR031331">
    <property type="entry name" value="NEUT/ALK_ceramidase_C"/>
</dbReference>
<dbReference type="GeneID" id="37267832"/>
<name>A0A316Z535_9BASI</name>
<dbReference type="OrthoDB" id="191371at2759"/>
<sequence>MSPPCAEASAASTGSIAFGLGIADITGPIVETNMMGYAALPQTNTGLAYRSRSRAFIVGAPSSPFSLKSRLPRALRRRTVHPKGGDKDPNDGQQDRWVFVNSDLCMGDTAIRRAVVERLREELPDVYGERNFGWSGTHSHSGPGGFINALVVQTSSKGIVQQNFDAIVEGTVLSILRAHSDFESRAARVTAGEKASLHFGNATVREAHINRSKYSYLQNPEEERERYDSDQDDEFAAVRFQDGDQKKGLLSWYAVHGTSLYENNTLTSGDNKGLAAIMVEQAVEPESLPGKTSFIAGMAQGSVGDTTPNTGGAWCDSGETCDFQHSTCANPKGKERVQTCHGRGPTWGKDELLAQSPTGGWDWSGNEVTAKYQADAALDILGRADGDLIPIEGEVRSVKWNVAMGAGFQFALDNGTVVTTCPAALGYGFAGGTTDGPGAFDFSQGTNDTDSHNPFWDVVRTAIKAPSAHQIDCQSPKRVLLSIGEQHYPYDWGPGGPDGIVETQILRAGNLFLLVVPGEFTTMAGRRIKERAAKKIAELGLLPKGQAPIVVLSGPANTYSHYITTIEEYSAQRYEGGSTVFGPHTLDAYIYIYTNILLPALRTDDAAQLIPPGRLAPSNVDKAFHLGETKVVYDSPGGLRKNFGDVITQPEPRYSLSESPAGANVTVAFIGANPRNDLRLEGTYLEVQVREDDGSWRVVRTDGHASTLLRWTLTSKTVGSSQTDIAWLIEPDTPPGTYRIVYRGNHKQPVTGRIYEFEGTSNEFEVAA</sequence>
<feature type="binding site" evidence="3">
    <location>
        <position position="519"/>
    </location>
    <ligand>
        <name>Zn(2+)</name>
        <dbReference type="ChEBI" id="CHEBI:29105"/>
    </ligand>
</feature>
<accession>A0A316Z535</accession>
<keyword evidence="3" id="KW-0862">Zinc</keyword>
<proteinExistence type="inferred from homology"/>
<feature type="domain" description="Neutral/alkaline non-lysosomal ceramidase C-terminal" evidence="7">
    <location>
        <begin position="597"/>
        <end position="766"/>
    </location>
</feature>
<dbReference type="InterPro" id="IPR006823">
    <property type="entry name" value="Ceramidase_alk"/>
</dbReference>
<evidence type="ECO:0000256" key="1">
    <source>
        <dbReference type="ARBA" id="ARBA00009835"/>
    </source>
</evidence>
<feature type="domain" description="Neutral/alkaline non-lysosomal ceramidase N-terminal" evidence="6">
    <location>
        <begin position="93"/>
        <end position="590"/>
    </location>
</feature>
<dbReference type="InterPro" id="IPR038445">
    <property type="entry name" value="NCDase_C_sf"/>
</dbReference>
<dbReference type="GO" id="GO:0017040">
    <property type="term" value="F:N-acylsphingosine amidohydrolase activity"/>
    <property type="evidence" value="ECO:0007669"/>
    <property type="project" value="UniProtKB-UniRule"/>
</dbReference>
<dbReference type="GO" id="GO:0042759">
    <property type="term" value="P:long-chain fatty acid biosynthetic process"/>
    <property type="evidence" value="ECO:0007669"/>
    <property type="project" value="TreeGrafter"/>
</dbReference>
<keyword evidence="2 4" id="KW-0378">Hydrolase</keyword>